<dbReference type="SMART" id="SM00504">
    <property type="entry name" value="Ubox"/>
    <property type="match status" value="1"/>
</dbReference>
<dbReference type="SUPFAM" id="SSF53300">
    <property type="entry name" value="vWA-like"/>
    <property type="match status" value="1"/>
</dbReference>
<gene>
    <name evidence="8" type="ORF">LOD99_10139</name>
</gene>
<proteinExistence type="predicted"/>
<dbReference type="InterPro" id="IPR036465">
    <property type="entry name" value="vWFA_dom_sf"/>
</dbReference>
<feature type="domain" description="U-box" evidence="7">
    <location>
        <begin position="934"/>
        <end position="1007"/>
    </location>
</feature>
<dbReference type="GO" id="GO:0061630">
    <property type="term" value="F:ubiquitin protein ligase activity"/>
    <property type="evidence" value="ECO:0007669"/>
    <property type="project" value="UniProtKB-EC"/>
</dbReference>
<dbReference type="PROSITE" id="PS50127">
    <property type="entry name" value="UBC_2"/>
    <property type="match status" value="1"/>
</dbReference>
<dbReference type="SUPFAM" id="SSF57850">
    <property type="entry name" value="RING/U-box"/>
    <property type="match status" value="1"/>
</dbReference>
<comment type="caution">
    <text evidence="8">The sequence shown here is derived from an EMBL/GenBank/DDBJ whole genome shotgun (WGS) entry which is preliminary data.</text>
</comment>
<dbReference type="SMART" id="SM00212">
    <property type="entry name" value="UBCc"/>
    <property type="match status" value="1"/>
</dbReference>
<dbReference type="InterPro" id="IPR013083">
    <property type="entry name" value="Znf_RING/FYVE/PHD"/>
</dbReference>
<dbReference type="InterPro" id="IPR003613">
    <property type="entry name" value="Ubox_domain"/>
</dbReference>
<dbReference type="PANTHER" id="PTHR46803">
    <property type="entry name" value="E3 UBIQUITIN-PROTEIN LIGASE CHIP"/>
    <property type="match status" value="1"/>
</dbReference>
<dbReference type="GO" id="GO:0071218">
    <property type="term" value="P:cellular response to misfolded protein"/>
    <property type="evidence" value="ECO:0007669"/>
    <property type="project" value="TreeGrafter"/>
</dbReference>
<dbReference type="GO" id="GO:0005737">
    <property type="term" value="C:cytoplasm"/>
    <property type="evidence" value="ECO:0007669"/>
    <property type="project" value="TreeGrafter"/>
</dbReference>
<evidence type="ECO:0000259" key="6">
    <source>
        <dbReference type="PROSITE" id="PS50127"/>
    </source>
</evidence>
<dbReference type="EC" id="2.3.2.27" evidence="2"/>
<dbReference type="Gene3D" id="3.10.110.10">
    <property type="entry name" value="Ubiquitin Conjugating Enzyme"/>
    <property type="match status" value="1"/>
</dbReference>
<evidence type="ECO:0000259" key="7">
    <source>
        <dbReference type="PROSITE" id="PS51698"/>
    </source>
</evidence>
<feature type="domain" description="UBC core" evidence="6">
    <location>
        <begin position="755"/>
        <end position="912"/>
    </location>
</feature>
<dbReference type="Gene3D" id="3.30.40.10">
    <property type="entry name" value="Zinc/RING finger domain, C3HC4 (zinc finger)"/>
    <property type="match status" value="1"/>
</dbReference>
<dbReference type="InterPro" id="IPR000608">
    <property type="entry name" value="UBC"/>
</dbReference>
<evidence type="ECO:0000256" key="1">
    <source>
        <dbReference type="ARBA" id="ARBA00000900"/>
    </source>
</evidence>
<keyword evidence="5" id="KW-0833">Ubl conjugation pathway</keyword>
<dbReference type="GO" id="GO:0043161">
    <property type="term" value="P:proteasome-mediated ubiquitin-dependent protein catabolic process"/>
    <property type="evidence" value="ECO:0007669"/>
    <property type="project" value="TreeGrafter"/>
</dbReference>
<name>A0AAV7KP49_9METZ</name>
<dbReference type="GO" id="GO:0000209">
    <property type="term" value="P:protein polyubiquitination"/>
    <property type="evidence" value="ECO:0007669"/>
    <property type="project" value="TreeGrafter"/>
</dbReference>
<evidence type="ECO:0000256" key="3">
    <source>
        <dbReference type="ARBA" id="ARBA00022679"/>
    </source>
</evidence>
<keyword evidence="4" id="KW-0677">Repeat</keyword>
<dbReference type="GO" id="GO:0045862">
    <property type="term" value="P:positive regulation of proteolysis"/>
    <property type="evidence" value="ECO:0007669"/>
    <property type="project" value="TreeGrafter"/>
</dbReference>
<dbReference type="Proteomes" id="UP001165289">
    <property type="component" value="Unassembled WGS sequence"/>
</dbReference>
<dbReference type="SUPFAM" id="SSF54495">
    <property type="entry name" value="UBC-like"/>
    <property type="match status" value="1"/>
</dbReference>
<evidence type="ECO:0000313" key="9">
    <source>
        <dbReference type="Proteomes" id="UP001165289"/>
    </source>
</evidence>
<keyword evidence="3" id="KW-0808">Transferase</keyword>
<dbReference type="GO" id="GO:0051087">
    <property type="term" value="F:protein-folding chaperone binding"/>
    <property type="evidence" value="ECO:0007669"/>
    <property type="project" value="TreeGrafter"/>
</dbReference>
<evidence type="ECO:0000256" key="5">
    <source>
        <dbReference type="ARBA" id="ARBA00022786"/>
    </source>
</evidence>
<dbReference type="Pfam" id="PF00179">
    <property type="entry name" value="UQ_con"/>
    <property type="match status" value="1"/>
</dbReference>
<reference evidence="8 9" key="1">
    <citation type="journal article" date="2023" name="BMC Biol.">
        <title>The compact genome of the sponge Oopsacas minuta (Hexactinellida) is lacking key metazoan core genes.</title>
        <authorList>
            <person name="Santini S."/>
            <person name="Schenkelaars Q."/>
            <person name="Jourda C."/>
            <person name="Duchesne M."/>
            <person name="Belahbib H."/>
            <person name="Rocher C."/>
            <person name="Selva M."/>
            <person name="Riesgo A."/>
            <person name="Vervoort M."/>
            <person name="Leys S.P."/>
            <person name="Kodjabachian L."/>
            <person name="Le Bivic A."/>
            <person name="Borchiellini C."/>
            <person name="Claverie J.M."/>
            <person name="Renard E."/>
        </authorList>
    </citation>
    <scope>NUCLEOTIDE SEQUENCE [LARGE SCALE GENOMIC DNA]</scope>
    <source>
        <strain evidence="8">SPO-2</strain>
    </source>
</reference>
<comment type="catalytic activity">
    <reaction evidence="1">
        <text>S-ubiquitinyl-[E2 ubiquitin-conjugating enzyme]-L-cysteine + [acceptor protein]-L-lysine = [E2 ubiquitin-conjugating enzyme]-L-cysteine + N(6)-ubiquitinyl-[acceptor protein]-L-lysine.</text>
        <dbReference type="EC" id="2.3.2.27"/>
    </reaction>
</comment>
<dbReference type="Pfam" id="PF04564">
    <property type="entry name" value="U-box"/>
    <property type="match status" value="1"/>
</dbReference>
<evidence type="ECO:0000313" key="8">
    <source>
        <dbReference type="EMBL" id="KAI6661211.1"/>
    </source>
</evidence>
<organism evidence="8 9">
    <name type="scientific">Oopsacas minuta</name>
    <dbReference type="NCBI Taxonomy" id="111878"/>
    <lineage>
        <taxon>Eukaryota</taxon>
        <taxon>Metazoa</taxon>
        <taxon>Porifera</taxon>
        <taxon>Hexactinellida</taxon>
        <taxon>Hexasterophora</taxon>
        <taxon>Lyssacinosida</taxon>
        <taxon>Leucopsacidae</taxon>
        <taxon>Oopsacas</taxon>
    </lineage>
</organism>
<evidence type="ECO:0000256" key="2">
    <source>
        <dbReference type="ARBA" id="ARBA00012483"/>
    </source>
</evidence>
<dbReference type="AlphaFoldDB" id="A0AAV7KP49"/>
<sequence length="1013" mass="117388">MDKIDLFLEKVRLTEYRERFIPQVSDVFEFRKYLKDPESLRQLVGLSKLEVKRFVRLCEPTLQEMNVQTISTDPPPPITPDTHVTTNTSEVLYLNIKLLDLEGVILDKRFPIQVNKSILYYQLVDSIHKVLKNETNKISFRSIEIYSKTGYPLANSPMVFVRPISEWFLQQNELLYVYQKVLSHKYEFVSDVDAKGTVVTIQLRNSTSKFSFKFYQEFVFVCDLKTALSLELHIPYDSLTIWGLNEYTNIEEEVVENEEVKLSTIPQRKLQFSIASEYNGTEFLDSFNTKLYSSCTSNYLAHFNIFNSRLLYLVKEHVHTGDRDRLKQRLGLIRKISCSPPLVYALFLLFSESAVTLPHRVAINEGIITTVSLLDSKVDQSPISHFPELWLHIEEHVEANHAISENYETTFISKRTRESPKDDEMRRLIGAFPPNQETVITWRDISTVHEAYSYIPKTQLHHFSSEVLSRFPLHHPMELYRKYIEEKVPYGLMLPLINGLSNPCVFLGRTNGKYGYFDYFSPEDGICHSYNPYDITIAKKLEISNTKQHPKIIIILDISADMNLFFEEYTQPKHGEPNLVLSQVDAALFLIEMLVNRLIGLECKYLLGAMVMSNDYEFPNGIFELHKPTFEYVSVLNKLKEAVNKYKPNPIPIRRLPNGIIMNALEFCIDNYYSPSKHLQTKIYLFTNAATNNKYYGAKTNSFERKLQKSYCMLSSIVMSRDFAHNLARLSKLSNGLLLNFPTLTKHISTTGTGSITTHLCLEYGSYIEDRLLPMTEIQDSTYNKLSIQLSNKLITTEEFFETSQQQRQEYEEMFHHEMVFGERFPLFPPKLRFLTILYHPNVTTSGLVCHPIIFEDYTTDVTLRQIIDSIYSMLIEPIKSHSVRSKVLEIALMYKQLYKQTVSNLLLITCLTDRSIATIEEDFHVKSNSKSVTHPPALMCTLTTQLFDTPVITPDGNTYERLAILQHIKDKGTDPITNTDLDPQDLLPNPAIANAVLKYKRKIFARSYWWED</sequence>
<dbReference type="InterPro" id="IPR016135">
    <property type="entry name" value="UBQ-conjugating_enzyme/RWD"/>
</dbReference>
<dbReference type="GO" id="GO:0006515">
    <property type="term" value="P:protein quality control for misfolded or incompletely synthesized proteins"/>
    <property type="evidence" value="ECO:0007669"/>
    <property type="project" value="TreeGrafter"/>
</dbReference>
<evidence type="ECO:0000256" key="4">
    <source>
        <dbReference type="ARBA" id="ARBA00022737"/>
    </source>
</evidence>
<protein>
    <recommendedName>
        <fullName evidence="2">RING-type E3 ubiquitin transferase</fullName>
        <ecNumber evidence="2">2.3.2.27</ecNumber>
    </recommendedName>
</protein>
<dbReference type="EMBL" id="JAKMXF010000019">
    <property type="protein sequence ID" value="KAI6661211.1"/>
    <property type="molecule type" value="Genomic_DNA"/>
</dbReference>
<dbReference type="PANTHER" id="PTHR46803:SF2">
    <property type="entry name" value="E3 UBIQUITIN-PROTEIN LIGASE CHIP"/>
    <property type="match status" value="1"/>
</dbReference>
<dbReference type="PROSITE" id="PS51698">
    <property type="entry name" value="U_BOX"/>
    <property type="match status" value="1"/>
</dbReference>
<accession>A0AAV7KP49</accession>
<keyword evidence="9" id="KW-1185">Reference proteome</keyword>